<feature type="region of interest" description="Disordered" evidence="1">
    <location>
        <begin position="173"/>
        <end position="198"/>
    </location>
</feature>
<dbReference type="Proteomes" id="UP000613740">
    <property type="component" value="Unassembled WGS sequence"/>
</dbReference>
<name>A0A835WX48_9CHLO</name>
<sequence>MPRFYGHPLGGLQAARSGQVEVAGGGGARLYWEEYGPATGRALFLLNGGCSKIPLMGHVIQVAVEKGYRVLIHESRGIGRSTYAREGRQTSSLLAADAQAVVDSAWGTDSHFCLYGISLGGMIAQELMHRLVASGQGSRIQAVWLTVTGPGAWLRPPPFLQLPLMRMAFKPTPAPPAAPAPAAGSSSGSGDEAGTNGKLSLAKGGGGAMFADDADFAARYSLESLFSTAWLEGPAPPEAIDPDGGAVAGGKAAAAAVPEVHVSVGAGTAGTDARGSGSGRQAVTTRREAVWRVFKTHWRDMLALHGPSDFPAVACQLTVLLGHYLQPARAAAIRSAGLRIGVGVSTRDAFFPEAAQRQLATALGAEVVQVTGAGHMDGAVLDGAYSAFDGGLGWLAAAKHV</sequence>
<proteinExistence type="predicted"/>
<keyword evidence="4" id="KW-1185">Reference proteome</keyword>
<comment type="caution">
    <text evidence="3">The sequence shown here is derived from an EMBL/GenBank/DDBJ whole genome shotgun (WGS) entry which is preliminary data.</text>
</comment>
<evidence type="ECO:0000313" key="3">
    <source>
        <dbReference type="EMBL" id="KAG2454788.1"/>
    </source>
</evidence>
<dbReference type="EMBL" id="JAEHOD010000001">
    <property type="protein sequence ID" value="KAG2454788.1"/>
    <property type="molecule type" value="Genomic_DNA"/>
</dbReference>
<dbReference type="SUPFAM" id="SSF53474">
    <property type="entry name" value="alpha/beta-Hydrolases"/>
    <property type="match status" value="1"/>
</dbReference>
<protein>
    <recommendedName>
        <fullName evidence="2">Serine aminopeptidase S33 domain-containing protein</fullName>
    </recommendedName>
</protein>
<evidence type="ECO:0000259" key="2">
    <source>
        <dbReference type="Pfam" id="PF12146"/>
    </source>
</evidence>
<dbReference type="Pfam" id="PF12146">
    <property type="entry name" value="Hydrolase_4"/>
    <property type="match status" value="1"/>
</dbReference>
<accession>A0A835WX48</accession>
<dbReference type="AlphaFoldDB" id="A0A835WX48"/>
<evidence type="ECO:0000313" key="4">
    <source>
        <dbReference type="Proteomes" id="UP000613740"/>
    </source>
</evidence>
<dbReference type="PANTHER" id="PTHR43433:SF5">
    <property type="entry name" value="AB HYDROLASE-1 DOMAIN-CONTAINING PROTEIN"/>
    <property type="match status" value="1"/>
</dbReference>
<dbReference type="OrthoDB" id="6431331at2759"/>
<dbReference type="InterPro" id="IPR022742">
    <property type="entry name" value="Hydrolase_4"/>
</dbReference>
<dbReference type="PANTHER" id="PTHR43433">
    <property type="entry name" value="HYDROLASE, ALPHA/BETA FOLD FAMILY PROTEIN"/>
    <property type="match status" value="1"/>
</dbReference>
<dbReference type="Gene3D" id="3.40.50.1820">
    <property type="entry name" value="alpha/beta hydrolase"/>
    <property type="match status" value="1"/>
</dbReference>
<organism evidence="3 4">
    <name type="scientific">Chlamydomonas schloesseri</name>
    <dbReference type="NCBI Taxonomy" id="2026947"/>
    <lineage>
        <taxon>Eukaryota</taxon>
        <taxon>Viridiplantae</taxon>
        <taxon>Chlorophyta</taxon>
        <taxon>core chlorophytes</taxon>
        <taxon>Chlorophyceae</taxon>
        <taxon>CS clade</taxon>
        <taxon>Chlamydomonadales</taxon>
        <taxon>Chlamydomonadaceae</taxon>
        <taxon>Chlamydomonas</taxon>
    </lineage>
</organism>
<gene>
    <name evidence="3" type="ORF">HYH02_000623</name>
</gene>
<dbReference type="InterPro" id="IPR029058">
    <property type="entry name" value="AB_hydrolase_fold"/>
</dbReference>
<feature type="compositionally biased region" description="Low complexity" evidence="1">
    <location>
        <begin position="180"/>
        <end position="190"/>
    </location>
</feature>
<dbReference type="InterPro" id="IPR050471">
    <property type="entry name" value="AB_hydrolase"/>
</dbReference>
<feature type="domain" description="Serine aminopeptidase S33" evidence="2">
    <location>
        <begin position="42"/>
        <end position="133"/>
    </location>
</feature>
<reference evidence="3" key="1">
    <citation type="journal article" date="2020" name="bioRxiv">
        <title>Comparative genomics of Chlamydomonas.</title>
        <authorList>
            <person name="Craig R.J."/>
            <person name="Hasan A.R."/>
            <person name="Ness R.W."/>
            <person name="Keightley P.D."/>
        </authorList>
    </citation>
    <scope>NUCLEOTIDE SEQUENCE</scope>
    <source>
        <strain evidence="3">CCAP 11/173</strain>
    </source>
</reference>
<evidence type="ECO:0000256" key="1">
    <source>
        <dbReference type="SAM" id="MobiDB-lite"/>
    </source>
</evidence>